<dbReference type="VEuPathDB" id="VectorBase:HLOH_057769"/>
<organism evidence="2 3">
    <name type="scientific">Haemaphysalis longicornis</name>
    <name type="common">Bush tick</name>
    <dbReference type="NCBI Taxonomy" id="44386"/>
    <lineage>
        <taxon>Eukaryota</taxon>
        <taxon>Metazoa</taxon>
        <taxon>Ecdysozoa</taxon>
        <taxon>Arthropoda</taxon>
        <taxon>Chelicerata</taxon>
        <taxon>Arachnida</taxon>
        <taxon>Acari</taxon>
        <taxon>Parasitiformes</taxon>
        <taxon>Ixodida</taxon>
        <taxon>Ixodoidea</taxon>
        <taxon>Ixodidae</taxon>
        <taxon>Haemaphysalinae</taxon>
        <taxon>Haemaphysalis</taxon>
    </lineage>
</organism>
<evidence type="ECO:0000313" key="3">
    <source>
        <dbReference type="Proteomes" id="UP000821853"/>
    </source>
</evidence>
<sequence>MDNQVVPAEVEEILQQHPDVLQAAVVGIPHAEYGEAARAFVVLKEGVPLTTEAQVESKKRQLMEYMESLVSTPKQLHGGVEFVAAIPQTDTAKHNRRQLREAYLQKTDPESVLKETE</sequence>
<accession>A0A9J6FNE0</accession>
<dbReference type="GO" id="GO:0016405">
    <property type="term" value="F:CoA-ligase activity"/>
    <property type="evidence" value="ECO:0007669"/>
    <property type="project" value="TreeGrafter"/>
</dbReference>
<feature type="domain" description="AMP-binding enzyme C-terminal" evidence="1">
    <location>
        <begin position="9"/>
        <end position="93"/>
    </location>
</feature>
<protein>
    <recommendedName>
        <fullName evidence="1">AMP-binding enzyme C-terminal domain-containing protein</fullName>
    </recommendedName>
</protein>
<dbReference type="Proteomes" id="UP000821853">
    <property type="component" value="Chromosome 10"/>
</dbReference>
<comment type="caution">
    <text evidence="2">The sequence shown here is derived from an EMBL/GenBank/DDBJ whole genome shotgun (WGS) entry which is preliminary data.</text>
</comment>
<dbReference type="PANTHER" id="PTHR24096:SF422">
    <property type="entry name" value="BCDNA.GH02901"/>
    <property type="match status" value="1"/>
</dbReference>
<dbReference type="OrthoDB" id="6507574at2759"/>
<dbReference type="PANTHER" id="PTHR24096">
    <property type="entry name" value="LONG-CHAIN-FATTY-ACID--COA LIGASE"/>
    <property type="match status" value="1"/>
</dbReference>
<evidence type="ECO:0000259" key="1">
    <source>
        <dbReference type="Pfam" id="PF13193"/>
    </source>
</evidence>
<proteinExistence type="predicted"/>
<dbReference type="Gene3D" id="3.30.300.30">
    <property type="match status" value="1"/>
</dbReference>
<dbReference type="AlphaFoldDB" id="A0A9J6FNE0"/>
<dbReference type="InterPro" id="IPR025110">
    <property type="entry name" value="AMP-bd_C"/>
</dbReference>
<reference evidence="2 3" key="1">
    <citation type="journal article" date="2020" name="Cell">
        <title>Large-Scale Comparative Analyses of Tick Genomes Elucidate Their Genetic Diversity and Vector Capacities.</title>
        <authorList>
            <consortium name="Tick Genome and Microbiome Consortium (TIGMIC)"/>
            <person name="Jia N."/>
            <person name="Wang J."/>
            <person name="Shi W."/>
            <person name="Du L."/>
            <person name="Sun Y."/>
            <person name="Zhan W."/>
            <person name="Jiang J.F."/>
            <person name="Wang Q."/>
            <person name="Zhang B."/>
            <person name="Ji P."/>
            <person name="Bell-Sakyi L."/>
            <person name="Cui X.M."/>
            <person name="Yuan T.T."/>
            <person name="Jiang B.G."/>
            <person name="Yang W.F."/>
            <person name="Lam T.T."/>
            <person name="Chang Q.C."/>
            <person name="Ding S.J."/>
            <person name="Wang X.J."/>
            <person name="Zhu J.G."/>
            <person name="Ruan X.D."/>
            <person name="Zhao L."/>
            <person name="Wei J.T."/>
            <person name="Ye R.Z."/>
            <person name="Que T.C."/>
            <person name="Du C.H."/>
            <person name="Zhou Y.H."/>
            <person name="Cheng J.X."/>
            <person name="Dai P.F."/>
            <person name="Guo W.B."/>
            <person name="Han X.H."/>
            <person name="Huang E.J."/>
            <person name="Li L.F."/>
            <person name="Wei W."/>
            <person name="Gao Y.C."/>
            <person name="Liu J.Z."/>
            <person name="Shao H.Z."/>
            <person name="Wang X."/>
            <person name="Wang C.C."/>
            <person name="Yang T.C."/>
            <person name="Huo Q.B."/>
            <person name="Li W."/>
            <person name="Chen H.Y."/>
            <person name="Chen S.E."/>
            <person name="Zhou L.G."/>
            <person name="Ni X.B."/>
            <person name="Tian J.H."/>
            <person name="Sheng Y."/>
            <person name="Liu T."/>
            <person name="Pan Y.S."/>
            <person name="Xia L.Y."/>
            <person name="Li J."/>
            <person name="Zhao F."/>
            <person name="Cao W.C."/>
        </authorList>
    </citation>
    <scope>NUCLEOTIDE SEQUENCE [LARGE SCALE GENOMIC DNA]</scope>
    <source>
        <strain evidence="2">HaeL-2018</strain>
    </source>
</reference>
<gene>
    <name evidence="2" type="ORF">HPB48_012125</name>
</gene>
<dbReference type="SUPFAM" id="SSF56801">
    <property type="entry name" value="Acetyl-CoA synthetase-like"/>
    <property type="match status" value="1"/>
</dbReference>
<dbReference type="InterPro" id="IPR045851">
    <property type="entry name" value="AMP-bd_C_sf"/>
</dbReference>
<evidence type="ECO:0000313" key="2">
    <source>
        <dbReference type="EMBL" id="KAH9364351.1"/>
    </source>
</evidence>
<dbReference type="OMA" id="NERHLTT"/>
<name>A0A9J6FNE0_HAELO</name>
<dbReference type="EMBL" id="JABSTR010000002">
    <property type="protein sequence ID" value="KAH9364351.1"/>
    <property type="molecule type" value="Genomic_DNA"/>
</dbReference>
<dbReference type="Pfam" id="PF13193">
    <property type="entry name" value="AMP-binding_C"/>
    <property type="match status" value="1"/>
</dbReference>
<keyword evidence="3" id="KW-1185">Reference proteome</keyword>